<evidence type="ECO:0000313" key="2">
    <source>
        <dbReference type="Proteomes" id="UP000632849"/>
    </source>
</evidence>
<evidence type="ECO:0000313" key="1">
    <source>
        <dbReference type="EMBL" id="GHG14178.1"/>
    </source>
</evidence>
<comment type="caution">
    <text evidence="1">The sequence shown here is derived from an EMBL/GenBank/DDBJ whole genome shotgun (WGS) entry which is preliminary data.</text>
</comment>
<name>A0A919BUE4_STRFL</name>
<accession>A0A919BUE4</accession>
<sequence>MPVKITPNDEYDDATDTLRVGRHDLERLLLEFRELMRKQEPGTWRHMEDYDLSFERLADAVDAATEARLGARRRGPRWEGPDLRMRCTTTEAVYEWPEGAPYEGGTTVTWNVPGHDSHATDPEEDGALSLCGFRWAEGEGRRVSGLPDCRECRREVQLGAERSRGRW</sequence>
<keyword evidence="2" id="KW-1185">Reference proteome</keyword>
<dbReference type="Proteomes" id="UP000632849">
    <property type="component" value="Unassembled WGS sequence"/>
</dbReference>
<proteinExistence type="predicted"/>
<organism evidence="1 2">
    <name type="scientific">Streptomyces filamentosus</name>
    <name type="common">Streptomyces roseosporus</name>
    <dbReference type="NCBI Taxonomy" id="67294"/>
    <lineage>
        <taxon>Bacteria</taxon>
        <taxon>Bacillati</taxon>
        <taxon>Actinomycetota</taxon>
        <taxon>Actinomycetes</taxon>
        <taxon>Kitasatosporales</taxon>
        <taxon>Streptomycetaceae</taxon>
        <taxon>Streptomyces</taxon>
    </lineage>
</organism>
<reference evidence="1" key="1">
    <citation type="journal article" date="2014" name="Int. J. Syst. Evol. Microbiol.">
        <title>Complete genome sequence of Corynebacterium casei LMG S-19264T (=DSM 44701T), isolated from a smear-ripened cheese.</title>
        <authorList>
            <consortium name="US DOE Joint Genome Institute (JGI-PGF)"/>
            <person name="Walter F."/>
            <person name="Albersmeier A."/>
            <person name="Kalinowski J."/>
            <person name="Ruckert C."/>
        </authorList>
    </citation>
    <scope>NUCLEOTIDE SEQUENCE</scope>
    <source>
        <strain evidence="1">JCM 4122</strain>
    </source>
</reference>
<protein>
    <submittedName>
        <fullName evidence="1">Uncharacterized protein</fullName>
    </submittedName>
</protein>
<gene>
    <name evidence="1" type="ORF">GCM10017667_55460</name>
</gene>
<dbReference type="AlphaFoldDB" id="A0A919BUE4"/>
<dbReference type="EMBL" id="BNBE01000002">
    <property type="protein sequence ID" value="GHG14178.1"/>
    <property type="molecule type" value="Genomic_DNA"/>
</dbReference>
<reference evidence="1" key="2">
    <citation type="submission" date="2020-09" db="EMBL/GenBank/DDBJ databases">
        <authorList>
            <person name="Sun Q."/>
            <person name="Ohkuma M."/>
        </authorList>
    </citation>
    <scope>NUCLEOTIDE SEQUENCE</scope>
    <source>
        <strain evidence="1">JCM 4122</strain>
    </source>
</reference>
<dbReference type="RefSeq" id="WP_229915659.1">
    <property type="nucleotide sequence ID" value="NZ_BNBE01000002.1"/>
</dbReference>